<organism evidence="2 3">
    <name type="scientific">Vibrio hangzhouensis</name>
    <dbReference type="NCBI Taxonomy" id="462991"/>
    <lineage>
        <taxon>Bacteria</taxon>
        <taxon>Pseudomonadati</taxon>
        <taxon>Pseudomonadota</taxon>
        <taxon>Gammaproteobacteria</taxon>
        <taxon>Vibrionales</taxon>
        <taxon>Vibrionaceae</taxon>
        <taxon>Vibrio</taxon>
    </lineage>
</organism>
<sequence length="156" mass="17567">MEIQHIPKTFWHALSVAVLVVSSGLTYIAYKSSSVSIELANAKINLSSEVASSTIALKNALDKAKKAKEEAEQKYAVLVRKHDLVNEQLRKLQAEARVNKNVSDVLKDFKLDCPECIELKPLPKSLELNNFDVNIEEVQKSLDRLEEINQQIQPIK</sequence>
<keyword evidence="3" id="KW-1185">Reference proteome</keyword>
<name>A0A1H5W1U9_9VIBR</name>
<gene>
    <name evidence="2" type="ORF">SAMN04488244_105103</name>
</gene>
<dbReference type="OrthoDB" id="9830397at2"/>
<dbReference type="Proteomes" id="UP000236721">
    <property type="component" value="Unassembled WGS sequence"/>
</dbReference>
<dbReference type="EMBL" id="FNVG01000005">
    <property type="protein sequence ID" value="SEF93465.1"/>
    <property type="molecule type" value="Genomic_DNA"/>
</dbReference>
<keyword evidence="1" id="KW-0175">Coiled coil</keyword>
<dbReference type="AlphaFoldDB" id="A0A1H5W1U9"/>
<dbReference type="RefSeq" id="WP_103879609.1">
    <property type="nucleotide sequence ID" value="NZ_FNVG01000005.1"/>
</dbReference>
<evidence type="ECO:0000256" key="1">
    <source>
        <dbReference type="SAM" id="Coils"/>
    </source>
</evidence>
<protein>
    <recommendedName>
        <fullName evidence="4">Bacteriophage Rz lysis protein</fullName>
    </recommendedName>
</protein>
<proteinExistence type="predicted"/>
<evidence type="ECO:0000313" key="3">
    <source>
        <dbReference type="Proteomes" id="UP000236721"/>
    </source>
</evidence>
<evidence type="ECO:0008006" key="4">
    <source>
        <dbReference type="Google" id="ProtNLM"/>
    </source>
</evidence>
<feature type="coiled-coil region" evidence="1">
    <location>
        <begin position="50"/>
        <end position="95"/>
    </location>
</feature>
<accession>A0A1H5W1U9</accession>
<reference evidence="3" key="1">
    <citation type="submission" date="2016-10" db="EMBL/GenBank/DDBJ databases">
        <authorList>
            <person name="Varghese N."/>
            <person name="Submissions S."/>
        </authorList>
    </citation>
    <scope>NUCLEOTIDE SEQUENCE [LARGE SCALE GENOMIC DNA]</scope>
    <source>
        <strain evidence="3">CGMCC 1.7062</strain>
    </source>
</reference>
<evidence type="ECO:0000313" key="2">
    <source>
        <dbReference type="EMBL" id="SEF93465.1"/>
    </source>
</evidence>